<dbReference type="PANTHER" id="PTHR30290">
    <property type="entry name" value="PERIPLASMIC BINDING COMPONENT OF ABC TRANSPORTER"/>
    <property type="match status" value="1"/>
</dbReference>
<dbReference type="PROSITE" id="PS51318">
    <property type="entry name" value="TAT"/>
    <property type="match status" value="1"/>
</dbReference>
<protein>
    <submittedName>
        <fullName evidence="6">ABC transporter substrate-binding protein</fullName>
    </submittedName>
</protein>
<dbReference type="PROSITE" id="PS51257">
    <property type="entry name" value="PROKAR_LIPOPROTEIN"/>
    <property type="match status" value="1"/>
</dbReference>
<evidence type="ECO:0000256" key="4">
    <source>
        <dbReference type="ARBA" id="ARBA00022729"/>
    </source>
</evidence>
<evidence type="ECO:0000256" key="1">
    <source>
        <dbReference type="ARBA" id="ARBA00004193"/>
    </source>
</evidence>
<evidence type="ECO:0000256" key="2">
    <source>
        <dbReference type="ARBA" id="ARBA00005695"/>
    </source>
</evidence>
<dbReference type="EMBL" id="QSJI01000008">
    <property type="protein sequence ID" value="RHD54617.1"/>
    <property type="molecule type" value="Genomic_DNA"/>
</dbReference>
<dbReference type="PIRSF" id="PIRSF002741">
    <property type="entry name" value="MppA"/>
    <property type="match status" value="1"/>
</dbReference>
<reference evidence="6 7" key="1">
    <citation type="submission" date="2018-08" db="EMBL/GenBank/DDBJ databases">
        <title>A genome reference for cultivated species of the human gut microbiota.</title>
        <authorList>
            <person name="Zou Y."/>
            <person name="Xue W."/>
            <person name="Luo G."/>
        </authorList>
    </citation>
    <scope>NUCLEOTIDE SEQUENCE [LARGE SCALE GENOMIC DNA]</scope>
    <source>
        <strain evidence="6 7">AM30-5LB</strain>
    </source>
</reference>
<feature type="domain" description="Solute-binding protein family 5" evidence="5">
    <location>
        <begin position="99"/>
        <end position="442"/>
    </location>
</feature>
<dbReference type="InterPro" id="IPR006311">
    <property type="entry name" value="TAT_signal"/>
</dbReference>
<dbReference type="Gene3D" id="3.40.190.10">
    <property type="entry name" value="Periplasmic binding protein-like II"/>
    <property type="match status" value="1"/>
</dbReference>
<dbReference type="PROSITE" id="PS01040">
    <property type="entry name" value="SBP_BACTERIAL_5"/>
    <property type="match status" value="1"/>
</dbReference>
<dbReference type="CDD" id="cd00995">
    <property type="entry name" value="PBP2_NikA_DppA_OppA_like"/>
    <property type="match status" value="1"/>
</dbReference>
<sequence length="536" mass="57691">MRDLLNTGVSRRSFLGLAGGAAAVAGLGLAGCGGGDKPAGSAPAADGTVGGGVITAGSAYTTTNFDPSSTSSALACGTNWHVVEGLYGLDFHDYSVFNELASDDPKQVDDTTYEITLRKDAKFSDGTPVTANDVADSFLRSTAEGNIYIPMLAPIASVEAKDDTTVTVKTTVPNFSLLKERLAIVRVVPASSTKEDMTAKPVGSGPWMYDVIDDSKVEMVPNPEYNGDHPAKDEKLHIDILVDPTARVQAQQEGTTLVMEMVTADAVDQLQNAGCQMDTVDGFGTRFMLFNTQKAPWDNVKARQAVMFALDYEKMIENAFAGLATAPTCYLPKSYTNYNEASVVYKHDVEKAKKLLEEAGVTGGSIKLLTTDNEQVKSMSVQVQQDLKELGFDAEIVTRTSADTYADIDAGGDFDLLLAPGDPSCFGADPDLLMNWWYGDNAWMKVRARWSESAEWKELTELMASALGQTGDDQQKTWNKCFDMIAEQAVLYPVLQVKTVTASWRDTPNGEGVRIDGFKGIGTTGMSFIDCATVTE</sequence>
<dbReference type="SUPFAM" id="SSF53850">
    <property type="entry name" value="Periplasmic binding protein-like II"/>
    <property type="match status" value="1"/>
</dbReference>
<dbReference type="Pfam" id="PF00496">
    <property type="entry name" value="SBP_bac_5"/>
    <property type="match status" value="1"/>
</dbReference>
<dbReference type="InterPro" id="IPR030678">
    <property type="entry name" value="Peptide/Ni-bd"/>
</dbReference>
<dbReference type="PANTHER" id="PTHR30290:SF10">
    <property type="entry name" value="PERIPLASMIC OLIGOPEPTIDE-BINDING PROTEIN-RELATED"/>
    <property type="match status" value="1"/>
</dbReference>
<accession>A0A414FUG7</accession>
<gene>
    <name evidence="6" type="ORF">DW787_07590</name>
</gene>
<dbReference type="AlphaFoldDB" id="A0A414FUG7"/>
<dbReference type="Proteomes" id="UP000286050">
    <property type="component" value="Unassembled WGS sequence"/>
</dbReference>
<evidence type="ECO:0000313" key="6">
    <source>
        <dbReference type="EMBL" id="RHD54617.1"/>
    </source>
</evidence>
<dbReference type="RefSeq" id="WP_118272319.1">
    <property type="nucleotide sequence ID" value="NZ_JAQCXU010000011.1"/>
</dbReference>
<evidence type="ECO:0000313" key="7">
    <source>
        <dbReference type="Proteomes" id="UP000286050"/>
    </source>
</evidence>
<evidence type="ECO:0000259" key="5">
    <source>
        <dbReference type="Pfam" id="PF00496"/>
    </source>
</evidence>
<dbReference type="InterPro" id="IPR039424">
    <property type="entry name" value="SBP_5"/>
</dbReference>
<dbReference type="InterPro" id="IPR000914">
    <property type="entry name" value="SBP_5_dom"/>
</dbReference>
<dbReference type="GO" id="GO:0042597">
    <property type="term" value="C:periplasmic space"/>
    <property type="evidence" value="ECO:0007669"/>
    <property type="project" value="UniProtKB-ARBA"/>
</dbReference>
<evidence type="ECO:0000256" key="3">
    <source>
        <dbReference type="ARBA" id="ARBA00022448"/>
    </source>
</evidence>
<dbReference type="GO" id="GO:0043190">
    <property type="term" value="C:ATP-binding cassette (ABC) transporter complex"/>
    <property type="evidence" value="ECO:0007669"/>
    <property type="project" value="InterPro"/>
</dbReference>
<name>A0A414FUG7_9ACTN</name>
<dbReference type="InterPro" id="IPR023765">
    <property type="entry name" value="SBP_5_CS"/>
</dbReference>
<comment type="similarity">
    <text evidence="2">Belongs to the bacterial solute-binding protein 5 family.</text>
</comment>
<organism evidence="6 7">
    <name type="scientific">Collinsella intestinalis</name>
    <dbReference type="NCBI Taxonomy" id="147207"/>
    <lineage>
        <taxon>Bacteria</taxon>
        <taxon>Bacillati</taxon>
        <taxon>Actinomycetota</taxon>
        <taxon>Coriobacteriia</taxon>
        <taxon>Coriobacteriales</taxon>
        <taxon>Coriobacteriaceae</taxon>
        <taxon>Collinsella</taxon>
    </lineage>
</organism>
<proteinExistence type="inferred from homology"/>
<dbReference type="GO" id="GO:0015833">
    <property type="term" value="P:peptide transport"/>
    <property type="evidence" value="ECO:0007669"/>
    <property type="project" value="TreeGrafter"/>
</dbReference>
<comment type="caution">
    <text evidence="6">The sequence shown here is derived from an EMBL/GenBank/DDBJ whole genome shotgun (WGS) entry which is preliminary data.</text>
</comment>
<dbReference type="Gene3D" id="3.10.105.10">
    <property type="entry name" value="Dipeptide-binding Protein, Domain 3"/>
    <property type="match status" value="1"/>
</dbReference>
<keyword evidence="4" id="KW-0732">Signal</keyword>
<dbReference type="GO" id="GO:1904680">
    <property type="term" value="F:peptide transmembrane transporter activity"/>
    <property type="evidence" value="ECO:0007669"/>
    <property type="project" value="TreeGrafter"/>
</dbReference>
<keyword evidence="3" id="KW-0813">Transport</keyword>
<comment type="subcellular location">
    <subcellularLocation>
        <location evidence="1">Cell membrane</location>
        <topology evidence="1">Lipid-anchor</topology>
    </subcellularLocation>
</comment>